<proteinExistence type="predicted"/>
<evidence type="ECO:0000259" key="1">
    <source>
        <dbReference type="PROSITE" id="PS51725"/>
    </source>
</evidence>
<protein>
    <submittedName>
        <fullName evidence="2">Unannotated protein</fullName>
    </submittedName>
</protein>
<dbReference type="PANTHER" id="PTHR33336:SF15">
    <property type="entry name" value="ABM DOMAIN-CONTAINING PROTEIN"/>
    <property type="match status" value="1"/>
</dbReference>
<dbReference type="InterPro" id="IPR050744">
    <property type="entry name" value="AI-2_Isomerase_LsrG"/>
</dbReference>
<dbReference type="GO" id="GO:0003824">
    <property type="term" value="F:catalytic activity"/>
    <property type="evidence" value="ECO:0007669"/>
    <property type="project" value="TreeGrafter"/>
</dbReference>
<dbReference type="Pfam" id="PF03992">
    <property type="entry name" value="ABM"/>
    <property type="match status" value="1"/>
</dbReference>
<dbReference type="PANTHER" id="PTHR33336">
    <property type="entry name" value="QUINOL MONOOXYGENASE YGIN-RELATED"/>
    <property type="match status" value="1"/>
</dbReference>
<gene>
    <name evidence="2" type="ORF">UFOPK2373_00045</name>
</gene>
<dbReference type="AlphaFoldDB" id="A0A6J6N0A3"/>
<name>A0A6J6N0A3_9ZZZZ</name>
<sequence length="103" mass="11992">MTYLYLKADIYPDLSKREEVEAAYAELIRDSLSEPGCLLYDLVVSEENPNVWHMFEKWESKASWDDHMQTEHVAKIQQLEPQLIVAPTKLNFYSPVQSSAERS</sequence>
<reference evidence="2" key="1">
    <citation type="submission" date="2020-05" db="EMBL/GenBank/DDBJ databases">
        <authorList>
            <person name="Chiriac C."/>
            <person name="Salcher M."/>
            <person name="Ghai R."/>
            <person name="Kavagutti S V."/>
        </authorList>
    </citation>
    <scope>NUCLEOTIDE SEQUENCE</scope>
</reference>
<dbReference type="Gene3D" id="3.30.70.100">
    <property type="match status" value="1"/>
</dbReference>
<dbReference type="EMBL" id="CAEZXL010000003">
    <property type="protein sequence ID" value="CAB4678003.1"/>
    <property type="molecule type" value="Genomic_DNA"/>
</dbReference>
<dbReference type="SUPFAM" id="SSF54909">
    <property type="entry name" value="Dimeric alpha+beta barrel"/>
    <property type="match status" value="1"/>
</dbReference>
<feature type="domain" description="ABM" evidence="1">
    <location>
        <begin position="4"/>
        <end position="92"/>
    </location>
</feature>
<organism evidence="2">
    <name type="scientific">freshwater metagenome</name>
    <dbReference type="NCBI Taxonomy" id="449393"/>
    <lineage>
        <taxon>unclassified sequences</taxon>
        <taxon>metagenomes</taxon>
        <taxon>ecological metagenomes</taxon>
    </lineage>
</organism>
<evidence type="ECO:0000313" key="2">
    <source>
        <dbReference type="EMBL" id="CAB4678003.1"/>
    </source>
</evidence>
<dbReference type="PROSITE" id="PS51725">
    <property type="entry name" value="ABM"/>
    <property type="match status" value="1"/>
</dbReference>
<dbReference type="InterPro" id="IPR011008">
    <property type="entry name" value="Dimeric_a/b-barrel"/>
</dbReference>
<accession>A0A6J6N0A3</accession>
<dbReference type="InterPro" id="IPR007138">
    <property type="entry name" value="ABM_dom"/>
</dbReference>